<gene>
    <name evidence="1" type="ORF">SAMN05216188_107328</name>
</gene>
<protein>
    <submittedName>
        <fullName evidence="1">Uncharacterized protein</fullName>
    </submittedName>
</protein>
<dbReference type="Proteomes" id="UP000199352">
    <property type="component" value="Unassembled WGS sequence"/>
</dbReference>
<reference evidence="2" key="1">
    <citation type="submission" date="2016-10" db="EMBL/GenBank/DDBJ databases">
        <authorList>
            <person name="Varghese N."/>
            <person name="Submissions S."/>
        </authorList>
    </citation>
    <scope>NUCLEOTIDE SEQUENCE [LARGE SCALE GENOMIC DNA]</scope>
    <source>
        <strain evidence="2">CGMCC 4.3525</strain>
    </source>
</reference>
<accession>A0A1H9L9V9</accession>
<proteinExistence type="predicted"/>
<evidence type="ECO:0000313" key="2">
    <source>
        <dbReference type="Proteomes" id="UP000199352"/>
    </source>
</evidence>
<keyword evidence="2" id="KW-1185">Reference proteome</keyword>
<evidence type="ECO:0000313" key="1">
    <source>
        <dbReference type="EMBL" id="SER08252.1"/>
    </source>
</evidence>
<dbReference type="EMBL" id="FOFR01000007">
    <property type="protein sequence ID" value="SER08252.1"/>
    <property type="molecule type" value="Genomic_DNA"/>
</dbReference>
<name>A0A1H9L9V9_9PSEU</name>
<dbReference type="AlphaFoldDB" id="A0A1H9L9V9"/>
<dbReference type="STRING" id="402600.SAMN05216188_107328"/>
<sequence length="40" mass="4569">MKAAFPEKNLYQNKRTFSCNFIPAGLDATVHFAMIKHTNL</sequence>
<organism evidence="1 2">
    <name type="scientific">Lentzea xinjiangensis</name>
    <dbReference type="NCBI Taxonomy" id="402600"/>
    <lineage>
        <taxon>Bacteria</taxon>
        <taxon>Bacillati</taxon>
        <taxon>Actinomycetota</taxon>
        <taxon>Actinomycetes</taxon>
        <taxon>Pseudonocardiales</taxon>
        <taxon>Pseudonocardiaceae</taxon>
        <taxon>Lentzea</taxon>
    </lineage>
</organism>